<dbReference type="GO" id="GO:0005886">
    <property type="term" value="C:plasma membrane"/>
    <property type="evidence" value="ECO:0007669"/>
    <property type="project" value="TreeGrafter"/>
</dbReference>
<reference evidence="5" key="1">
    <citation type="submission" date="2020-07" db="EMBL/GenBank/DDBJ databases">
        <title>Ethylene signaling mediates host invasion by parasitic plants.</title>
        <authorList>
            <person name="Yoshida S."/>
        </authorList>
    </citation>
    <scope>NUCLEOTIDE SEQUENCE</scope>
    <source>
        <strain evidence="5">Okayama</strain>
    </source>
</reference>
<evidence type="ECO:0000256" key="3">
    <source>
        <dbReference type="SAM" id="MobiDB-lite"/>
    </source>
</evidence>
<keyword evidence="6" id="KW-1185">Reference proteome</keyword>
<dbReference type="InterPro" id="IPR008972">
    <property type="entry name" value="Cupredoxin"/>
</dbReference>
<dbReference type="PANTHER" id="PTHR33021:SF339">
    <property type="entry name" value="OS07G0570600 PROTEIN"/>
    <property type="match status" value="1"/>
</dbReference>
<evidence type="ECO:0000259" key="4">
    <source>
        <dbReference type="PROSITE" id="PS51485"/>
    </source>
</evidence>
<dbReference type="Gene3D" id="2.60.40.420">
    <property type="entry name" value="Cupredoxins - blue copper proteins"/>
    <property type="match status" value="1"/>
</dbReference>
<dbReference type="Pfam" id="PF02298">
    <property type="entry name" value="Cu_bind_like"/>
    <property type="match status" value="1"/>
</dbReference>
<keyword evidence="2" id="KW-0325">Glycoprotein</keyword>
<comment type="caution">
    <text evidence="5">The sequence shown here is derived from an EMBL/GenBank/DDBJ whole genome shotgun (WGS) entry which is preliminary data.</text>
</comment>
<accession>A0A830B815</accession>
<dbReference type="OrthoDB" id="1933492at2759"/>
<sequence length="159" mass="17024">MNLQYGAVHTVGDTAGWTIIGTVDYKNWAVTKTFHVGDTIVFNYKRELHNVIRVTHAEYKSCNVSSPISTHNSGNDSITIDTVGHHFFVCGMPGHCEAGQKVDINVPRGPSVVPSPLGSPPPSPVAIPAPSPSSAPSMAFQNLGWIVLLLQLLHVFGLA</sequence>
<protein>
    <submittedName>
        <fullName evidence="5">Mavicyanin</fullName>
    </submittedName>
</protein>
<proteinExistence type="predicted"/>
<gene>
    <name evidence="5" type="ORF">PHJA_000527600</name>
</gene>
<dbReference type="InterPro" id="IPR003245">
    <property type="entry name" value="Phytocyanin_dom"/>
</dbReference>
<dbReference type="GO" id="GO:0009055">
    <property type="term" value="F:electron transfer activity"/>
    <property type="evidence" value="ECO:0007669"/>
    <property type="project" value="InterPro"/>
</dbReference>
<organism evidence="5 6">
    <name type="scientific">Phtheirospermum japonicum</name>
    <dbReference type="NCBI Taxonomy" id="374723"/>
    <lineage>
        <taxon>Eukaryota</taxon>
        <taxon>Viridiplantae</taxon>
        <taxon>Streptophyta</taxon>
        <taxon>Embryophyta</taxon>
        <taxon>Tracheophyta</taxon>
        <taxon>Spermatophyta</taxon>
        <taxon>Magnoliopsida</taxon>
        <taxon>eudicotyledons</taxon>
        <taxon>Gunneridae</taxon>
        <taxon>Pentapetalae</taxon>
        <taxon>asterids</taxon>
        <taxon>lamiids</taxon>
        <taxon>Lamiales</taxon>
        <taxon>Orobanchaceae</taxon>
        <taxon>Orobanchaceae incertae sedis</taxon>
        <taxon>Phtheirospermum</taxon>
    </lineage>
</organism>
<name>A0A830B815_9LAMI</name>
<dbReference type="Proteomes" id="UP000653305">
    <property type="component" value="Unassembled WGS sequence"/>
</dbReference>
<evidence type="ECO:0000313" key="5">
    <source>
        <dbReference type="EMBL" id="GFP83840.1"/>
    </source>
</evidence>
<dbReference type="AlphaFoldDB" id="A0A830B815"/>
<feature type="region of interest" description="Disordered" evidence="3">
    <location>
        <begin position="109"/>
        <end position="131"/>
    </location>
</feature>
<dbReference type="PROSITE" id="PS51485">
    <property type="entry name" value="PHYTOCYANIN"/>
    <property type="match status" value="1"/>
</dbReference>
<dbReference type="SUPFAM" id="SSF49503">
    <property type="entry name" value="Cupredoxins"/>
    <property type="match status" value="1"/>
</dbReference>
<dbReference type="GO" id="GO:0046872">
    <property type="term" value="F:metal ion binding"/>
    <property type="evidence" value="ECO:0007669"/>
    <property type="project" value="UniProtKB-KW"/>
</dbReference>
<dbReference type="FunFam" id="2.60.40.420:FF:000003">
    <property type="entry name" value="Blue copper"/>
    <property type="match status" value="1"/>
</dbReference>
<feature type="domain" description="Phytocyanin" evidence="4">
    <location>
        <begin position="7"/>
        <end position="108"/>
    </location>
</feature>
<evidence type="ECO:0000256" key="2">
    <source>
        <dbReference type="ARBA" id="ARBA00023180"/>
    </source>
</evidence>
<evidence type="ECO:0000256" key="1">
    <source>
        <dbReference type="ARBA" id="ARBA00022723"/>
    </source>
</evidence>
<dbReference type="InterPro" id="IPR039391">
    <property type="entry name" value="Phytocyanin-like"/>
</dbReference>
<dbReference type="EMBL" id="BMAC01000071">
    <property type="protein sequence ID" value="GFP83840.1"/>
    <property type="molecule type" value="Genomic_DNA"/>
</dbReference>
<evidence type="ECO:0000313" key="6">
    <source>
        <dbReference type="Proteomes" id="UP000653305"/>
    </source>
</evidence>
<keyword evidence="1" id="KW-0479">Metal-binding</keyword>
<feature type="compositionally biased region" description="Pro residues" evidence="3">
    <location>
        <begin position="117"/>
        <end position="131"/>
    </location>
</feature>
<dbReference type="PANTHER" id="PTHR33021">
    <property type="entry name" value="BLUE COPPER PROTEIN"/>
    <property type="match status" value="1"/>
</dbReference>